<keyword evidence="2" id="KW-1185">Reference proteome</keyword>
<protein>
    <submittedName>
        <fullName evidence="1">Uncharacterized protein</fullName>
    </submittedName>
</protein>
<dbReference type="AlphaFoldDB" id="A0A5B7EB00"/>
<reference evidence="1 2" key="1">
    <citation type="submission" date="2019-05" db="EMBL/GenBank/DDBJ databases">
        <title>Another draft genome of Portunus trituberculatus and its Hox gene families provides insights of decapod evolution.</title>
        <authorList>
            <person name="Jeong J.-H."/>
            <person name="Song I."/>
            <person name="Kim S."/>
            <person name="Choi T."/>
            <person name="Kim D."/>
            <person name="Ryu S."/>
            <person name="Kim W."/>
        </authorList>
    </citation>
    <scope>NUCLEOTIDE SEQUENCE [LARGE SCALE GENOMIC DNA]</scope>
    <source>
        <tissue evidence="1">Muscle</tissue>
    </source>
</reference>
<dbReference type="Proteomes" id="UP000324222">
    <property type="component" value="Unassembled WGS sequence"/>
</dbReference>
<organism evidence="1 2">
    <name type="scientific">Portunus trituberculatus</name>
    <name type="common">Swimming crab</name>
    <name type="synonym">Neptunus trituberculatus</name>
    <dbReference type="NCBI Taxonomy" id="210409"/>
    <lineage>
        <taxon>Eukaryota</taxon>
        <taxon>Metazoa</taxon>
        <taxon>Ecdysozoa</taxon>
        <taxon>Arthropoda</taxon>
        <taxon>Crustacea</taxon>
        <taxon>Multicrustacea</taxon>
        <taxon>Malacostraca</taxon>
        <taxon>Eumalacostraca</taxon>
        <taxon>Eucarida</taxon>
        <taxon>Decapoda</taxon>
        <taxon>Pleocyemata</taxon>
        <taxon>Brachyura</taxon>
        <taxon>Eubrachyura</taxon>
        <taxon>Portunoidea</taxon>
        <taxon>Portunidae</taxon>
        <taxon>Portuninae</taxon>
        <taxon>Portunus</taxon>
    </lineage>
</organism>
<accession>A0A5B7EB00</accession>
<gene>
    <name evidence="1" type="ORF">E2C01_023382</name>
</gene>
<evidence type="ECO:0000313" key="2">
    <source>
        <dbReference type="Proteomes" id="UP000324222"/>
    </source>
</evidence>
<name>A0A5B7EB00_PORTR</name>
<evidence type="ECO:0000313" key="1">
    <source>
        <dbReference type="EMBL" id="MPC30123.1"/>
    </source>
</evidence>
<dbReference type="EMBL" id="VSRR010002197">
    <property type="protein sequence ID" value="MPC30123.1"/>
    <property type="molecule type" value="Genomic_DNA"/>
</dbReference>
<sequence length="109" mass="11603">MGRRGERVPGSWCPAQGPGWWRVRGAQEGVHLRRRAGDDAAAQQMTGTRGAARVIRDGPRQGSPCTAADVTCRGSASVTSQKLVVVRGPGSGRDVLPLWQTDAMYSTSL</sequence>
<proteinExistence type="predicted"/>
<comment type="caution">
    <text evidence="1">The sequence shown here is derived from an EMBL/GenBank/DDBJ whole genome shotgun (WGS) entry which is preliminary data.</text>
</comment>